<dbReference type="CDD" id="cd00995">
    <property type="entry name" value="PBP2_NikA_DppA_OppA_like"/>
    <property type="match status" value="1"/>
</dbReference>
<keyword evidence="2" id="KW-0813">Transport</keyword>
<evidence type="ECO:0000313" key="7">
    <source>
        <dbReference type="Proteomes" id="UP000234545"/>
    </source>
</evidence>
<dbReference type="PANTHER" id="PTHR30290">
    <property type="entry name" value="PERIPLASMIC BINDING COMPONENT OF ABC TRANSPORTER"/>
    <property type="match status" value="1"/>
</dbReference>
<evidence type="ECO:0000313" key="6">
    <source>
        <dbReference type="EMBL" id="PKY66500.1"/>
    </source>
</evidence>
<keyword evidence="3 4" id="KW-0732">Signal</keyword>
<dbReference type="GO" id="GO:0015833">
    <property type="term" value="P:peptide transport"/>
    <property type="evidence" value="ECO:0007669"/>
    <property type="project" value="TreeGrafter"/>
</dbReference>
<dbReference type="Pfam" id="PF00496">
    <property type="entry name" value="SBP_bac_5"/>
    <property type="match status" value="1"/>
</dbReference>
<dbReference type="InterPro" id="IPR030678">
    <property type="entry name" value="Peptide/Ni-bd"/>
</dbReference>
<dbReference type="GO" id="GO:0043190">
    <property type="term" value="C:ATP-binding cassette (ABC) transporter complex"/>
    <property type="evidence" value="ECO:0007669"/>
    <property type="project" value="InterPro"/>
</dbReference>
<dbReference type="PIRSF" id="PIRSF002741">
    <property type="entry name" value="MppA"/>
    <property type="match status" value="1"/>
</dbReference>
<dbReference type="PROSITE" id="PS51257">
    <property type="entry name" value="PROKAR_LIPOPROTEIN"/>
    <property type="match status" value="1"/>
</dbReference>
<dbReference type="EMBL" id="PKKJ01000003">
    <property type="protein sequence ID" value="PKY66500.1"/>
    <property type="molecule type" value="Genomic_DNA"/>
</dbReference>
<sequence>MRIGKRYAGGIALMATAALTLAACGGGSTTDTMASGDAPATELGGEINAGVAYETTDYSSITSSALAVGSNLQVLEGLYQLDMSTYKAFPALASGDPVAVSDTEYEITLRDGAKFSDGMDVTTEDVLSSYGRTTAEGSIYGQFFDFVKSVTAKDDKTITVELNYPFPNLAARFADMKVVPTAMTDDELKAHPIGTGPYKYESITPTEITAVPNEFYNGAHPATVKTLHWHVLKDDSARLAAALDGTTDVMEAVPASAVDQLKAAGWTVDSVPGYGNPFLMFNMTKAPFNDAKVRQAIHKAIDKQKLIEVGMEGEAVEATSFLPESNPAYKKTTTQLSYDLEGAKALLAEAGVSGLTVNLVTTDHPWITNLVPQIKSDLEALGLTVNHSPMASADLYANVTDVDEPTYDIVLAPGDPSVFGADPGIILSWWNGDNVWTQKRTFWQQADPESFQAFQTLFKDALQLDGDAAKQKWGEAQDLLAEQAVVYPLFHKNMLTAYNGEKLDGFKSIAATGIQLIDVKVK</sequence>
<accession>A0A2I1I5T9</accession>
<evidence type="ECO:0000259" key="5">
    <source>
        <dbReference type="Pfam" id="PF00496"/>
    </source>
</evidence>
<evidence type="ECO:0000256" key="1">
    <source>
        <dbReference type="ARBA" id="ARBA00005695"/>
    </source>
</evidence>
<dbReference type="OrthoDB" id="5243526at2"/>
<proteinExistence type="inferred from homology"/>
<dbReference type="GO" id="GO:0042597">
    <property type="term" value="C:periplasmic space"/>
    <property type="evidence" value="ECO:0007669"/>
    <property type="project" value="UniProtKB-ARBA"/>
</dbReference>
<protein>
    <submittedName>
        <fullName evidence="6">ABC transporter substrate-binding protein</fullName>
    </submittedName>
</protein>
<evidence type="ECO:0000256" key="4">
    <source>
        <dbReference type="SAM" id="SignalP"/>
    </source>
</evidence>
<gene>
    <name evidence="6" type="ORF">CYJ25_04565</name>
</gene>
<organism evidence="6 7">
    <name type="scientific">Schaalia turicensis</name>
    <dbReference type="NCBI Taxonomy" id="131111"/>
    <lineage>
        <taxon>Bacteria</taxon>
        <taxon>Bacillati</taxon>
        <taxon>Actinomycetota</taxon>
        <taxon>Actinomycetes</taxon>
        <taxon>Actinomycetales</taxon>
        <taxon>Actinomycetaceae</taxon>
        <taxon>Schaalia</taxon>
    </lineage>
</organism>
<comment type="similarity">
    <text evidence="1">Belongs to the bacterial solute-binding protein 5 family.</text>
</comment>
<dbReference type="InterPro" id="IPR039424">
    <property type="entry name" value="SBP_5"/>
</dbReference>
<reference evidence="6 7" key="1">
    <citation type="submission" date="2017-12" db="EMBL/GenBank/DDBJ databases">
        <title>Phylogenetic diversity of female urinary microbiome.</title>
        <authorList>
            <person name="Thomas-White K."/>
            <person name="Wolfe A.J."/>
        </authorList>
    </citation>
    <scope>NUCLEOTIDE SEQUENCE [LARGE SCALE GENOMIC DNA]</scope>
    <source>
        <strain evidence="6 7">UMB0250</strain>
    </source>
</reference>
<dbReference type="InterPro" id="IPR000914">
    <property type="entry name" value="SBP_5_dom"/>
</dbReference>
<dbReference type="SUPFAM" id="SSF53850">
    <property type="entry name" value="Periplasmic binding protein-like II"/>
    <property type="match status" value="1"/>
</dbReference>
<dbReference type="Gene3D" id="3.10.105.10">
    <property type="entry name" value="Dipeptide-binding Protein, Domain 3"/>
    <property type="match status" value="1"/>
</dbReference>
<dbReference type="RefSeq" id="WP_101628013.1">
    <property type="nucleotide sequence ID" value="NZ_JBCOMK010000010.1"/>
</dbReference>
<evidence type="ECO:0000256" key="2">
    <source>
        <dbReference type="ARBA" id="ARBA00022448"/>
    </source>
</evidence>
<dbReference type="AlphaFoldDB" id="A0A2I1I5T9"/>
<dbReference type="GO" id="GO:1904680">
    <property type="term" value="F:peptide transmembrane transporter activity"/>
    <property type="evidence" value="ECO:0007669"/>
    <property type="project" value="TreeGrafter"/>
</dbReference>
<dbReference type="PANTHER" id="PTHR30290:SF9">
    <property type="entry name" value="OLIGOPEPTIDE-BINDING PROTEIN APPA"/>
    <property type="match status" value="1"/>
</dbReference>
<feature type="domain" description="Solute-binding protein family 5" evidence="5">
    <location>
        <begin position="90"/>
        <end position="424"/>
    </location>
</feature>
<feature type="chain" id="PRO_5039211501" evidence="4">
    <location>
        <begin position="23"/>
        <end position="522"/>
    </location>
</feature>
<comment type="caution">
    <text evidence="6">The sequence shown here is derived from an EMBL/GenBank/DDBJ whole genome shotgun (WGS) entry which is preliminary data.</text>
</comment>
<dbReference type="Proteomes" id="UP000234545">
    <property type="component" value="Unassembled WGS sequence"/>
</dbReference>
<dbReference type="Gene3D" id="3.40.190.10">
    <property type="entry name" value="Periplasmic binding protein-like II"/>
    <property type="match status" value="1"/>
</dbReference>
<evidence type="ECO:0000256" key="3">
    <source>
        <dbReference type="ARBA" id="ARBA00022729"/>
    </source>
</evidence>
<name>A0A2I1I5T9_9ACTO</name>
<feature type="signal peptide" evidence="4">
    <location>
        <begin position="1"/>
        <end position="22"/>
    </location>
</feature>